<name>M9RG20_9RHOB</name>
<dbReference type="eggNOG" id="ENOG50344CS">
    <property type="taxonomic scope" value="Bacteria"/>
</dbReference>
<dbReference type="HOGENOM" id="CLU_952587_0_0_5"/>
<gene>
    <name evidence="1" type="ORF">OAN307_c32470</name>
</gene>
<proteinExistence type="predicted"/>
<reference evidence="1 2" key="1">
    <citation type="journal article" date="2013" name="PLoS ONE">
        <title>Poles Apart: Arctic and Antarctic Octadecabacter strains Share High Genome Plasticity and a New Type of Xanthorhodopsin.</title>
        <authorList>
            <person name="Vollmers J."/>
            <person name="Voget S."/>
            <person name="Dietrich S."/>
            <person name="Gollnow K."/>
            <person name="Smits M."/>
            <person name="Meyer K."/>
            <person name="Brinkhoff T."/>
            <person name="Simon M."/>
            <person name="Daniel R."/>
        </authorList>
    </citation>
    <scope>NUCLEOTIDE SEQUENCE [LARGE SCALE GENOMIC DNA]</scope>
    <source>
        <strain evidence="1 2">307</strain>
    </source>
</reference>
<dbReference type="EMBL" id="CP003740">
    <property type="protein sequence ID" value="AGI68765.1"/>
    <property type="molecule type" value="Genomic_DNA"/>
</dbReference>
<dbReference type="OrthoDB" id="7807927at2"/>
<evidence type="ECO:0000313" key="2">
    <source>
        <dbReference type="Proteomes" id="UP000005307"/>
    </source>
</evidence>
<organism evidence="1 2">
    <name type="scientific">Octadecabacter antarcticus 307</name>
    <dbReference type="NCBI Taxonomy" id="391626"/>
    <lineage>
        <taxon>Bacteria</taxon>
        <taxon>Pseudomonadati</taxon>
        <taxon>Pseudomonadota</taxon>
        <taxon>Alphaproteobacteria</taxon>
        <taxon>Rhodobacterales</taxon>
        <taxon>Roseobacteraceae</taxon>
        <taxon>Octadecabacter</taxon>
    </lineage>
</organism>
<keyword evidence="2" id="KW-1185">Reference proteome</keyword>
<evidence type="ECO:0000313" key="1">
    <source>
        <dbReference type="EMBL" id="AGI68765.1"/>
    </source>
</evidence>
<dbReference type="AlphaFoldDB" id="M9RG20"/>
<dbReference type="Proteomes" id="UP000005307">
    <property type="component" value="Chromosome"/>
</dbReference>
<accession>M9RG20</accession>
<protein>
    <submittedName>
        <fullName evidence="1">Uncharacterized protein</fullName>
    </submittedName>
</protein>
<dbReference type="KEGG" id="oat:OAN307_c32470"/>
<dbReference type="STRING" id="391626.OAN307_c32470"/>
<dbReference type="RefSeq" id="WP_015500744.1">
    <property type="nucleotide sequence ID" value="NC_020911.1"/>
</dbReference>
<sequence length="292" mass="33447">MFCPVGYRSVAELWKELLNVRLESIYTSTVAGYNKPNFKAGFTRGSPLDVCEHAFLKSLSEVGLHLASPTGDVVRTHIQLKQAGGSILSTEGPYASMRREAYMRVEKTDKTDTASRLFHLFKSWCYEPDQGEKWSETYQTFTSFEGEEWRAARAKLFHHTLPIHFTRESYLVSDEMAPWSTELRMAPTVAPILENFNGWALCLDEETYQDRWQEYLFGRVALYPTQEQMEHIGGQVAGRPRMEEPRAVFEAMGGEKGALSWDQVASRIEAHTGFKPSHKSLRNWRDEFEAGK</sequence>